<evidence type="ECO:0000313" key="1">
    <source>
        <dbReference type="EMBL" id="KAF2901901.1"/>
    </source>
</evidence>
<dbReference type="Proteomes" id="UP000801492">
    <property type="component" value="Unassembled WGS sequence"/>
</dbReference>
<dbReference type="OrthoDB" id="6649710at2759"/>
<sequence>MAVQAYKFSSNEYRLFPMGFSFNYCDSLAKDEFGLRNLLLCGNATDCPLRK</sequence>
<dbReference type="EMBL" id="VTPC01001457">
    <property type="protein sequence ID" value="KAF2901901.1"/>
    <property type="molecule type" value="Genomic_DNA"/>
</dbReference>
<proteinExistence type="predicted"/>
<keyword evidence="2" id="KW-1185">Reference proteome</keyword>
<dbReference type="AlphaFoldDB" id="A0A8K0DD51"/>
<gene>
    <name evidence="1" type="ORF">ILUMI_04287</name>
</gene>
<comment type="caution">
    <text evidence="1">The sequence shown here is derived from an EMBL/GenBank/DDBJ whole genome shotgun (WGS) entry which is preliminary data.</text>
</comment>
<protein>
    <submittedName>
        <fullName evidence="1">Uncharacterized protein</fullName>
    </submittedName>
</protein>
<organism evidence="1 2">
    <name type="scientific">Ignelater luminosus</name>
    <name type="common">Cucubano</name>
    <name type="synonym">Pyrophorus luminosus</name>
    <dbReference type="NCBI Taxonomy" id="2038154"/>
    <lineage>
        <taxon>Eukaryota</taxon>
        <taxon>Metazoa</taxon>
        <taxon>Ecdysozoa</taxon>
        <taxon>Arthropoda</taxon>
        <taxon>Hexapoda</taxon>
        <taxon>Insecta</taxon>
        <taxon>Pterygota</taxon>
        <taxon>Neoptera</taxon>
        <taxon>Endopterygota</taxon>
        <taxon>Coleoptera</taxon>
        <taxon>Polyphaga</taxon>
        <taxon>Elateriformia</taxon>
        <taxon>Elateroidea</taxon>
        <taxon>Elateridae</taxon>
        <taxon>Agrypninae</taxon>
        <taxon>Pyrophorini</taxon>
        <taxon>Ignelater</taxon>
    </lineage>
</organism>
<reference evidence="1" key="1">
    <citation type="submission" date="2019-08" db="EMBL/GenBank/DDBJ databases">
        <title>The genome of the North American firefly Photinus pyralis.</title>
        <authorList>
            <consortium name="Photinus pyralis genome working group"/>
            <person name="Fallon T.R."/>
            <person name="Sander Lower S.E."/>
            <person name="Weng J.-K."/>
        </authorList>
    </citation>
    <scope>NUCLEOTIDE SEQUENCE</scope>
    <source>
        <strain evidence="1">TRF0915ILg1</strain>
        <tissue evidence="1">Whole body</tissue>
    </source>
</reference>
<evidence type="ECO:0000313" key="2">
    <source>
        <dbReference type="Proteomes" id="UP000801492"/>
    </source>
</evidence>
<accession>A0A8K0DD51</accession>
<feature type="non-terminal residue" evidence="1">
    <location>
        <position position="51"/>
    </location>
</feature>
<name>A0A8K0DD51_IGNLU</name>